<dbReference type="Proteomes" id="UP000008037">
    <property type="component" value="Chromosome"/>
</dbReference>
<sequence>MASCSWQEFLINPQATSISCIGGFFSWASGGIVGGINWIGEQIKIGLKGFADALRPYWVYIAGGLVVVFGILVWKYGIVGAFGKVVSKVI</sequence>
<dbReference type="BioCyc" id="CNIT1237085:G1324-1570-MONOMER"/>
<dbReference type="HOGENOM" id="CLU_2433959_0_0_2"/>
<evidence type="ECO:0000256" key="1">
    <source>
        <dbReference type="SAM" id="Phobius"/>
    </source>
</evidence>
<proteinExistence type="predicted"/>
<keyword evidence="1" id="KW-0812">Transmembrane</keyword>
<feature type="transmembrane region" description="Helical" evidence="1">
    <location>
        <begin position="57"/>
        <end position="78"/>
    </location>
</feature>
<dbReference type="RefSeq" id="WP_015019042.1">
    <property type="nucleotide sequence ID" value="NC_018719.1"/>
</dbReference>
<keyword evidence="3" id="KW-1185">Reference proteome</keyword>
<keyword evidence="1" id="KW-1133">Transmembrane helix</keyword>
<dbReference type="KEGG" id="nga:Ngar_c15720"/>
<name>K0IFB8_NITGG</name>
<evidence type="ECO:0000313" key="3">
    <source>
        <dbReference type="Proteomes" id="UP000008037"/>
    </source>
</evidence>
<evidence type="ECO:0000313" key="2">
    <source>
        <dbReference type="EMBL" id="AFU58505.1"/>
    </source>
</evidence>
<dbReference type="AlphaFoldDB" id="K0IFB8"/>
<accession>K0IFB8</accession>
<dbReference type="EMBL" id="CP002408">
    <property type="protein sequence ID" value="AFU58505.1"/>
    <property type="molecule type" value="Genomic_DNA"/>
</dbReference>
<gene>
    <name evidence="2" type="ordered locus">Ngar_c15720</name>
</gene>
<dbReference type="STRING" id="1237085.Ngar_c15720"/>
<dbReference type="InParanoid" id="K0IFB8"/>
<keyword evidence="1" id="KW-0472">Membrane</keyword>
<reference evidence="2 3" key="1">
    <citation type="journal article" date="2012" name="Environ. Microbiol.">
        <title>The genome of the ammonia-oxidizing Candidatus Nitrososphaera gargensis: insights into metabolic versatility and environmental adaptations.</title>
        <authorList>
            <person name="Spang A."/>
            <person name="Poehlein A."/>
            <person name="Offre P."/>
            <person name="Zumbragel S."/>
            <person name="Haider S."/>
            <person name="Rychlik N."/>
            <person name="Nowka B."/>
            <person name="Schmeisser C."/>
            <person name="Lebedeva E.V."/>
            <person name="Rattei T."/>
            <person name="Bohm C."/>
            <person name="Schmid M."/>
            <person name="Galushko A."/>
            <person name="Hatzenpichler R."/>
            <person name="Weinmaier T."/>
            <person name="Daniel R."/>
            <person name="Schleper C."/>
            <person name="Spieck E."/>
            <person name="Streit W."/>
            <person name="Wagner M."/>
        </authorList>
    </citation>
    <scope>NUCLEOTIDE SEQUENCE [LARGE SCALE GENOMIC DNA]</scope>
    <source>
        <strain evidence="3">Ga9.2</strain>
    </source>
</reference>
<protein>
    <submittedName>
        <fullName evidence="2">Uncharacterized protein</fullName>
    </submittedName>
</protein>
<organism evidence="2 3">
    <name type="scientific">Nitrososphaera gargensis (strain Ga9.2)</name>
    <dbReference type="NCBI Taxonomy" id="1237085"/>
    <lineage>
        <taxon>Archaea</taxon>
        <taxon>Nitrososphaerota</taxon>
        <taxon>Nitrososphaeria</taxon>
        <taxon>Nitrososphaerales</taxon>
        <taxon>Nitrososphaeraceae</taxon>
        <taxon>Nitrososphaera</taxon>
    </lineage>
</organism>
<dbReference type="GeneID" id="13797831"/>